<keyword evidence="2" id="KW-1185">Reference proteome</keyword>
<evidence type="ECO:0000313" key="2">
    <source>
        <dbReference type="Proteomes" id="UP000243799"/>
    </source>
</evidence>
<protein>
    <recommendedName>
        <fullName evidence="3">Bifunctional DNA primase/polymerase, N-terminal</fullName>
    </recommendedName>
</protein>
<evidence type="ECO:0000313" key="1">
    <source>
        <dbReference type="EMBL" id="SFB63169.1"/>
    </source>
</evidence>
<accession>A0A1I1CKD6</accession>
<proteinExistence type="predicted"/>
<dbReference type="EMBL" id="FOKG01000033">
    <property type="protein sequence ID" value="SFB63169.1"/>
    <property type="molecule type" value="Genomic_DNA"/>
</dbReference>
<sequence>MTGACEMISRQHHRGSLHGAGGRATTLMRQAVDAIDVPVELARPVVAELWAGCLRGPVLRHAPRRWTVLTATRRRANFALPESLIRARVRLYPEGTSFALPSNPGGATTGSGDCGWMVPPDRNPLLPPFSVVIALLQRVAQARPTS</sequence>
<organism evidence="1 2">
    <name type="scientific">Amycolatopsis marina</name>
    <dbReference type="NCBI Taxonomy" id="490629"/>
    <lineage>
        <taxon>Bacteria</taxon>
        <taxon>Bacillati</taxon>
        <taxon>Actinomycetota</taxon>
        <taxon>Actinomycetes</taxon>
        <taxon>Pseudonocardiales</taxon>
        <taxon>Pseudonocardiaceae</taxon>
        <taxon>Amycolatopsis</taxon>
    </lineage>
</organism>
<dbReference type="Proteomes" id="UP000243799">
    <property type="component" value="Unassembled WGS sequence"/>
</dbReference>
<reference evidence="2" key="1">
    <citation type="submission" date="2016-10" db="EMBL/GenBank/DDBJ databases">
        <authorList>
            <person name="Varghese N."/>
            <person name="Submissions S."/>
        </authorList>
    </citation>
    <scope>NUCLEOTIDE SEQUENCE [LARGE SCALE GENOMIC DNA]</scope>
    <source>
        <strain evidence="2">CGMCC 4.3568</strain>
    </source>
</reference>
<name>A0A1I1CKD6_9PSEU</name>
<dbReference type="AlphaFoldDB" id="A0A1I1CKD6"/>
<gene>
    <name evidence="1" type="ORF">SAMN05216266_13339</name>
</gene>
<evidence type="ECO:0008006" key="3">
    <source>
        <dbReference type="Google" id="ProtNLM"/>
    </source>
</evidence>